<dbReference type="Gene3D" id="3.40.30.10">
    <property type="entry name" value="Glutaredoxin"/>
    <property type="match status" value="1"/>
</dbReference>
<dbReference type="CDD" id="cd03062">
    <property type="entry name" value="TRX_Fd_Sucrase"/>
    <property type="match status" value="1"/>
</dbReference>
<gene>
    <name evidence="1" type="ORF">GNLVRS02_ARAD1B16346g</name>
</gene>
<dbReference type="EMBL" id="HG937692">
    <property type="protein sequence ID" value="CDP36582.1"/>
    <property type="molecule type" value="Genomic_DNA"/>
</dbReference>
<proteinExistence type="predicted"/>
<reference evidence="1" key="1">
    <citation type="submission" date="2014-02" db="EMBL/GenBank/DDBJ databases">
        <authorList>
            <person name="Genoscope - CEA"/>
        </authorList>
    </citation>
    <scope>NUCLEOTIDE SEQUENCE</scope>
    <source>
        <strain evidence="1">LS3</strain>
    </source>
</reference>
<dbReference type="SUPFAM" id="SSF52833">
    <property type="entry name" value="Thioredoxin-like"/>
    <property type="match status" value="1"/>
</dbReference>
<name>A0A060TCG4_BLAAD</name>
<accession>A0A060TCG4</accession>
<evidence type="ECO:0000313" key="1">
    <source>
        <dbReference type="EMBL" id="CDP36582.1"/>
    </source>
</evidence>
<dbReference type="PANTHER" id="PTHR31902:SF14">
    <property type="entry name" value="ACTIN PATCHES DISTAL PROTEIN 1"/>
    <property type="match status" value="1"/>
</dbReference>
<dbReference type="PANTHER" id="PTHR31902">
    <property type="entry name" value="ACTIN PATCHES DISTAL PROTEIN 1"/>
    <property type="match status" value="1"/>
</dbReference>
<dbReference type="Pfam" id="PF06999">
    <property type="entry name" value="Suc_Fer-like"/>
    <property type="match status" value="1"/>
</dbReference>
<sequence length="292" mass="31877">MGLLSKVLKSVSGGADVEAEVQKRGFTVAQCSPDDCASCSDKFPSSMTVDMETPLWGSGKDFSVQLVVATGKTDWLHDPSDEKGSVLQALSKGESDISKAAGGSVKLSASSMMPPDEYLEKGDTRTHVLIMPFFIRVTVDPQTAVQQVVKAIEYAKAHSAGQTPSMKGIENAVKCPNRGYIFLCSHKTRDKRCGITAPIMKKVLENQLRDHDLYRDPYDDRGGGVPIHYVSHVGGHKFSANVIIFLKSGKVLWLGRVRPEHAKAIVDYSILKDGEVIPELLRTAFKSPAIEW</sequence>
<reference evidence="1" key="2">
    <citation type="submission" date="2014-06" db="EMBL/GenBank/DDBJ databases">
        <title>The complete genome of Blastobotrys (Arxula) adeninivorans LS3 - a yeast of biotechnological interest.</title>
        <authorList>
            <person name="Kunze G."/>
            <person name="Gaillardin C."/>
            <person name="Czernicka M."/>
            <person name="Durrens P."/>
            <person name="Martin T."/>
            <person name="Boer E."/>
            <person name="Gabaldon T."/>
            <person name="Cruz J."/>
            <person name="Talla E."/>
            <person name="Marck C."/>
            <person name="Goffeau A."/>
            <person name="Barbe V."/>
            <person name="Baret P."/>
            <person name="Baronian K."/>
            <person name="Beier S."/>
            <person name="Bleykasten C."/>
            <person name="Bode R."/>
            <person name="Casaregola S."/>
            <person name="Despons L."/>
            <person name="Fairhead C."/>
            <person name="Giersberg M."/>
            <person name="Gierski P."/>
            <person name="Hahnel U."/>
            <person name="Hartmann A."/>
            <person name="Jankowska D."/>
            <person name="Jubin C."/>
            <person name="Jung P."/>
            <person name="Lafontaine I."/>
            <person name="Leh-Louis V."/>
            <person name="Lemaire M."/>
            <person name="Marcet-Houben M."/>
            <person name="Mascher M."/>
            <person name="Morel G."/>
            <person name="Richard G.-F."/>
            <person name="Riechen J."/>
            <person name="Sacerdot C."/>
            <person name="Sarkar A."/>
            <person name="Savel G."/>
            <person name="Schacherer J."/>
            <person name="Sherman D."/>
            <person name="Straub M.-L."/>
            <person name="Stein N."/>
            <person name="Thierry A."/>
            <person name="Trautwein-Schult A."/>
            <person name="Westhof E."/>
            <person name="Worch S."/>
            <person name="Dujon B."/>
            <person name="Souciet J.-L."/>
            <person name="Wincker P."/>
            <person name="Scholz U."/>
            <person name="Neuveglise N."/>
        </authorList>
    </citation>
    <scope>NUCLEOTIDE SEQUENCE</scope>
    <source>
        <strain evidence="1">LS3</strain>
    </source>
</reference>
<dbReference type="PhylomeDB" id="A0A060TCG4"/>
<organism evidence="1">
    <name type="scientific">Blastobotrys adeninivorans</name>
    <name type="common">Yeast</name>
    <name type="synonym">Arxula adeninivorans</name>
    <dbReference type="NCBI Taxonomy" id="409370"/>
    <lineage>
        <taxon>Eukaryota</taxon>
        <taxon>Fungi</taxon>
        <taxon>Dikarya</taxon>
        <taxon>Ascomycota</taxon>
        <taxon>Saccharomycotina</taxon>
        <taxon>Dipodascomycetes</taxon>
        <taxon>Dipodascales</taxon>
        <taxon>Trichomonascaceae</taxon>
        <taxon>Blastobotrys</taxon>
    </lineage>
</organism>
<protein>
    <submittedName>
        <fullName evidence="1">ARAD1B16346p</fullName>
    </submittedName>
</protein>
<dbReference type="InterPro" id="IPR009737">
    <property type="entry name" value="Aim32/Apd1-like"/>
</dbReference>
<dbReference type="AlphaFoldDB" id="A0A060TCG4"/>
<dbReference type="InterPro" id="IPR036249">
    <property type="entry name" value="Thioredoxin-like_sf"/>
</dbReference>